<feature type="transmembrane region" description="Helical" evidence="1">
    <location>
        <begin position="99"/>
        <end position="121"/>
    </location>
</feature>
<proteinExistence type="predicted"/>
<feature type="transmembrane region" description="Helical" evidence="1">
    <location>
        <begin position="55"/>
        <end position="78"/>
    </location>
</feature>
<dbReference type="RefSeq" id="WP_119424233.1">
    <property type="nucleotide sequence ID" value="NZ_QQXK01000009.1"/>
</dbReference>
<feature type="transmembrane region" description="Helical" evidence="1">
    <location>
        <begin position="329"/>
        <end position="351"/>
    </location>
</feature>
<keyword evidence="1" id="KW-1133">Transmembrane helix</keyword>
<reference evidence="2 3" key="1">
    <citation type="submission" date="2018-07" db="EMBL/GenBank/DDBJ databases">
        <title>Arthrobacter sp. nov., isolated from raw cow's milk with high bacterial count.</title>
        <authorList>
            <person name="Hahne J."/>
            <person name="Isele D."/>
            <person name="Lipski A."/>
        </authorList>
    </citation>
    <scope>NUCLEOTIDE SEQUENCE [LARGE SCALE GENOMIC DNA]</scope>
    <source>
        <strain evidence="2 3">JZ R-35</strain>
    </source>
</reference>
<name>A0A399JAX2_9MICC</name>
<feature type="transmembrane region" description="Helical" evidence="1">
    <location>
        <begin position="482"/>
        <end position="502"/>
    </location>
</feature>
<feature type="transmembrane region" description="Helical" evidence="1">
    <location>
        <begin position="21"/>
        <end position="49"/>
    </location>
</feature>
<comment type="caution">
    <text evidence="2">The sequence shown here is derived from an EMBL/GenBank/DDBJ whole genome shotgun (WGS) entry which is preliminary data.</text>
</comment>
<organism evidence="2 3">
    <name type="scientific">Galactobacter valiniphilus</name>
    <dbReference type="NCBI Taxonomy" id="2676122"/>
    <lineage>
        <taxon>Bacteria</taxon>
        <taxon>Bacillati</taxon>
        <taxon>Actinomycetota</taxon>
        <taxon>Actinomycetes</taxon>
        <taxon>Micrococcales</taxon>
        <taxon>Micrococcaceae</taxon>
        <taxon>Galactobacter</taxon>
    </lineage>
</organism>
<dbReference type="Proteomes" id="UP000265419">
    <property type="component" value="Unassembled WGS sequence"/>
</dbReference>
<sequence length="524" mass="54519">MVAQLISLRWALFANGLKRNVWQLVGVIVGALYVVGLLVLAGVGLAALGAHDLELASIVAVLACALMTLGWLVIPVFFTGMDGSMDPQRFALFPIKPGTLAAGLLLAGFIGVPGVATLLFFWLTSLAYLHEPLALALSLVCALGSALVAQLLARTGTAIATTFAARRGVREVASILLFLPIFFLGPAIASLAENAEAVGRALPGVAGWIRFTPFGAFAGVPASVAQHDVEGALACLAVGLVTLVVLWWVYSRMLKRAIVTPPRVKAAAGIKGLGWFSRFPATPWGAVAARSLTYWIKDPRYAASLAIVPMLVILYAFIIPNITSEIPQFALILGPLVGMLLGFSISADISYDSTAFALHVLTGVRGVADRLGRVVALLCIGLPLTLIASVVPPIASGSWELLPASLGAGLGTLFVSGGLASVASARWTYAVPLPGESPFKTPQGAGARMALTQSALMVAVAVVAAPAIGLFIATLITGSALLGWLTLVVGLLWGAGVLVLGVRIGGRWMEAREPELMQAVMLNR</sequence>
<keyword evidence="3" id="KW-1185">Reference proteome</keyword>
<keyword evidence="1" id="KW-0472">Membrane</keyword>
<feature type="transmembrane region" description="Helical" evidence="1">
    <location>
        <begin position="172"/>
        <end position="192"/>
    </location>
</feature>
<feature type="transmembrane region" description="Helical" evidence="1">
    <location>
        <begin position="301"/>
        <end position="323"/>
    </location>
</feature>
<keyword evidence="1" id="KW-0812">Transmembrane</keyword>
<protein>
    <submittedName>
        <fullName evidence="2">Transporter</fullName>
    </submittedName>
</protein>
<evidence type="ECO:0000256" key="1">
    <source>
        <dbReference type="SAM" id="Phobius"/>
    </source>
</evidence>
<feature type="transmembrane region" description="Helical" evidence="1">
    <location>
        <begin position="371"/>
        <end position="395"/>
    </location>
</feature>
<feature type="transmembrane region" description="Helical" evidence="1">
    <location>
        <begin position="401"/>
        <end position="423"/>
    </location>
</feature>
<evidence type="ECO:0000313" key="3">
    <source>
        <dbReference type="Proteomes" id="UP000265419"/>
    </source>
</evidence>
<gene>
    <name evidence="2" type="ORF">DWB68_05960</name>
</gene>
<dbReference type="AlphaFoldDB" id="A0A399JAX2"/>
<accession>A0A399JAX2</accession>
<evidence type="ECO:0000313" key="2">
    <source>
        <dbReference type="EMBL" id="RII42688.1"/>
    </source>
</evidence>
<feature type="transmembrane region" description="Helical" evidence="1">
    <location>
        <begin position="133"/>
        <end position="152"/>
    </location>
</feature>
<feature type="transmembrane region" description="Helical" evidence="1">
    <location>
        <begin position="231"/>
        <end position="250"/>
    </location>
</feature>
<dbReference type="EMBL" id="QQXK01000009">
    <property type="protein sequence ID" value="RII42688.1"/>
    <property type="molecule type" value="Genomic_DNA"/>
</dbReference>
<feature type="transmembrane region" description="Helical" evidence="1">
    <location>
        <begin position="455"/>
        <end position="476"/>
    </location>
</feature>